<organism evidence="2">
    <name type="scientific">marine metagenome</name>
    <dbReference type="NCBI Taxonomy" id="408172"/>
    <lineage>
        <taxon>unclassified sequences</taxon>
        <taxon>metagenomes</taxon>
        <taxon>ecological metagenomes</taxon>
    </lineage>
</organism>
<gene>
    <name evidence="2" type="ORF">METZ01_LOCUS168003</name>
</gene>
<keyword evidence="1" id="KW-0472">Membrane</keyword>
<keyword evidence="1" id="KW-1133">Transmembrane helix</keyword>
<feature type="transmembrane region" description="Helical" evidence="1">
    <location>
        <begin position="64"/>
        <end position="82"/>
    </location>
</feature>
<dbReference type="EMBL" id="UINC01030557">
    <property type="protein sequence ID" value="SVB15149.1"/>
    <property type="molecule type" value="Genomic_DNA"/>
</dbReference>
<feature type="transmembrane region" description="Helical" evidence="1">
    <location>
        <begin position="34"/>
        <end position="52"/>
    </location>
</feature>
<dbReference type="AlphaFoldDB" id="A0A382BNE1"/>
<keyword evidence="1" id="KW-0812">Transmembrane</keyword>
<feature type="transmembrane region" description="Helical" evidence="1">
    <location>
        <begin position="148"/>
        <end position="166"/>
    </location>
</feature>
<evidence type="ECO:0000313" key="2">
    <source>
        <dbReference type="EMBL" id="SVB15149.1"/>
    </source>
</evidence>
<feature type="non-terminal residue" evidence="2">
    <location>
        <position position="1"/>
    </location>
</feature>
<feature type="transmembrane region" description="Helical" evidence="1">
    <location>
        <begin position="102"/>
        <end position="128"/>
    </location>
</feature>
<name>A0A382BNE1_9ZZZZ</name>
<feature type="non-terminal residue" evidence="2">
    <location>
        <position position="305"/>
    </location>
</feature>
<evidence type="ECO:0000256" key="1">
    <source>
        <dbReference type="SAM" id="Phobius"/>
    </source>
</evidence>
<proteinExistence type="predicted"/>
<reference evidence="2" key="1">
    <citation type="submission" date="2018-05" db="EMBL/GenBank/DDBJ databases">
        <authorList>
            <person name="Lanie J.A."/>
            <person name="Ng W.-L."/>
            <person name="Kazmierczak K.M."/>
            <person name="Andrzejewski T.M."/>
            <person name="Davidsen T.M."/>
            <person name="Wayne K.J."/>
            <person name="Tettelin H."/>
            <person name="Glass J.I."/>
            <person name="Rusch D."/>
            <person name="Podicherti R."/>
            <person name="Tsui H.-C.T."/>
            <person name="Winkler M.E."/>
        </authorList>
    </citation>
    <scope>NUCLEOTIDE SEQUENCE</scope>
</reference>
<accession>A0A382BNE1</accession>
<protein>
    <submittedName>
        <fullName evidence="2">Uncharacterized protein</fullName>
    </submittedName>
</protein>
<sequence>MKDFIKKHGDKLEPIAWVLLLFGTLSNVDTSSVFNITSIIIGIIFVLLIVGYSMDIIEPLTSSWLRATTSILFLIILNGLIMEWTAINFSTEYHQTGWEFAGMIMLVLKIFPIAVSAALIAIFIELLFKKIKVATFIGHFFEKIKIKVFFWTAVVLLLWVVGPIWIKNIERITEVYVLPENLEEQRGCVIRGSRTIEEKDGLHYVSYSSACRQAIGELFTGVQLVHEPNVAKIGQKMIIEKHTYEAGVLLKSERSSFCGDVISEGLFESKCEDDHVKGTIKNNKLEGIWSRFNENGYIKERVNYN</sequence>